<evidence type="ECO:0000256" key="1">
    <source>
        <dbReference type="SAM" id="MobiDB-lite"/>
    </source>
</evidence>
<proteinExistence type="predicted"/>
<dbReference type="PANTHER" id="PTHR11161:SF65">
    <property type="entry name" value="NOSE RESISTANT TO FLUOXETINE PROTEIN 6"/>
    <property type="match status" value="1"/>
</dbReference>
<dbReference type="SMART" id="SM00703">
    <property type="entry name" value="NRF"/>
    <property type="match status" value="1"/>
</dbReference>
<protein>
    <recommendedName>
        <fullName evidence="4">Nose resistant-to-fluoxetine protein N-terminal domain-containing protein</fullName>
    </recommendedName>
</protein>
<dbReference type="Pfam" id="PF20146">
    <property type="entry name" value="NRF"/>
    <property type="match status" value="1"/>
</dbReference>
<feature type="transmembrane region" description="Helical" evidence="2">
    <location>
        <begin position="738"/>
        <end position="756"/>
    </location>
</feature>
<keyword evidence="2" id="KW-0812">Transmembrane</keyword>
<feature type="transmembrane region" description="Helical" evidence="2">
    <location>
        <begin position="776"/>
        <end position="798"/>
    </location>
</feature>
<dbReference type="PANTHER" id="PTHR11161">
    <property type="entry name" value="O-ACYLTRANSFERASE"/>
    <property type="match status" value="1"/>
</dbReference>
<feature type="transmembrane region" description="Helical" evidence="2">
    <location>
        <begin position="701"/>
        <end position="726"/>
    </location>
</feature>
<comment type="caution">
    <text evidence="5">The sequence shown here is derived from an EMBL/GenBank/DDBJ whole genome shotgun (WGS) entry which is preliminary data.</text>
</comment>
<evidence type="ECO:0000313" key="6">
    <source>
        <dbReference type="Proteomes" id="UP001175271"/>
    </source>
</evidence>
<accession>A0AA39IAJ8</accession>
<evidence type="ECO:0000256" key="2">
    <source>
        <dbReference type="SAM" id="Phobius"/>
    </source>
</evidence>
<sequence>MYNCARDHHLETLPLSNALPRFVMLTSKALSLLLLLLLPLASTLEAQSHADDVLYDDEEASILSSMISEFMHDSEMQLILDLDIFRHFFSSSERKLIDSVQTADVDYLNHILGFLEPLSHYDVSAPCLADLSHFVWTAIKYARTVERRDQCANCSCTANYKNEFSQNQWIFNVIDAMGKVPAAVTGGNNLWIGSWHTCRKISIQKNRQGQKWNGQYCMAHFQPYNRNNPLKAFASSAAEKPNVTAHCSGTAQTANNEWSEDDHKCFDMFPLLNYGLCTPDTCTEYDVKKIMQFLYQSIESAAGKKLVCNVNIVCRNDRPESSMSNDSKSMAMLFFVGFIAVVMVFASLYDYIVYQKEIKPLSGDKVALRAFQEGQSWFIRCLLAFSMYTNGKSILKTAKGEDQIHCLHGVRVLSMAWIILGHTYYYICTSMTTDNLFPTLQGFPKYFHNQIIVQAPLAVDSFFYLSGMLTCFLFFRKFPSNRSIFSPGMWLLYYIRRYLRLTPVYVIIMCLMVTIFTYISDGPFWRPIEPQFCRTSYWANLIYLNNFLPTSGDGCMGWTWYMANDMQFHVFSPVLIIMLYKLKMLGVAGSIVLIIFSAITKLAIMLAYDYPPAPLLTAKLTIVAQLNDYWNDVYVKPYVRCGPYITGILTGYALYRCNMRAKLSPKQVALGWTISTLMGLYAVFGLYEYARTGDISEWYKIAYVLFGRAAYACSLAWVTFACASGYGGPVNRFLSWRAFIPLSRITFCAYLIHPILLQLYNFSRPHPFHFTTTYQMITIFAGSVIVSYFVAFFLSLAFEVPVGKLESMFFDTILGKPKAKPRQRENGGGALLKNGVKDGVAGANAPLLKEGCGEQ</sequence>
<keyword evidence="2" id="KW-1133">Transmembrane helix</keyword>
<dbReference type="InterPro" id="IPR002656">
    <property type="entry name" value="Acyl_transf_3_dom"/>
</dbReference>
<feature type="region of interest" description="Disordered" evidence="1">
    <location>
        <begin position="818"/>
        <end position="837"/>
    </location>
</feature>
<dbReference type="GO" id="GO:0016747">
    <property type="term" value="F:acyltransferase activity, transferring groups other than amino-acyl groups"/>
    <property type="evidence" value="ECO:0007669"/>
    <property type="project" value="InterPro"/>
</dbReference>
<feature type="transmembrane region" description="Helical" evidence="2">
    <location>
        <begin position="498"/>
        <end position="519"/>
    </location>
</feature>
<evidence type="ECO:0000259" key="4">
    <source>
        <dbReference type="SMART" id="SM00703"/>
    </source>
</evidence>
<feature type="transmembrane region" description="Helical" evidence="2">
    <location>
        <begin position="330"/>
        <end position="352"/>
    </location>
</feature>
<keyword evidence="6" id="KW-1185">Reference proteome</keyword>
<organism evidence="5 6">
    <name type="scientific">Steinernema hermaphroditum</name>
    <dbReference type="NCBI Taxonomy" id="289476"/>
    <lineage>
        <taxon>Eukaryota</taxon>
        <taxon>Metazoa</taxon>
        <taxon>Ecdysozoa</taxon>
        <taxon>Nematoda</taxon>
        <taxon>Chromadorea</taxon>
        <taxon>Rhabditida</taxon>
        <taxon>Tylenchina</taxon>
        <taxon>Panagrolaimomorpha</taxon>
        <taxon>Strongyloidoidea</taxon>
        <taxon>Steinernematidae</taxon>
        <taxon>Steinernema</taxon>
    </lineage>
</organism>
<dbReference type="InterPro" id="IPR006621">
    <property type="entry name" value="Nose-resist-to-fluoxetine_N"/>
</dbReference>
<reference evidence="5" key="1">
    <citation type="submission" date="2023-06" db="EMBL/GenBank/DDBJ databases">
        <title>Genomic analysis of the entomopathogenic nematode Steinernema hermaphroditum.</title>
        <authorList>
            <person name="Schwarz E.M."/>
            <person name="Heppert J.K."/>
            <person name="Baniya A."/>
            <person name="Schwartz H.T."/>
            <person name="Tan C.-H."/>
            <person name="Antoshechkin I."/>
            <person name="Sternberg P.W."/>
            <person name="Goodrich-Blair H."/>
            <person name="Dillman A.R."/>
        </authorList>
    </citation>
    <scope>NUCLEOTIDE SEQUENCE</scope>
    <source>
        <strain evidence="5">PS9179</strain>
        <tissue evidence="5">Whole animal</tissue>
    </source>
</reference>
<feature type="transmembrane region" description="Helical" evidence="2">
    <location>
        <begin position="409"/>
        <end position="427"/>
    </location>
</feature>
<gene>
    <name evidence="5" type="ORF">QR680_014136</name>
</gene>
<dbReference type="AlphaFoldDB" id="A0AA39IAJ8"/>
<dbReference type="Pfam" id="PF01757">
    <property type="entry name" value="Acyl_transf_3"/>
    <property type="match status" value="1"/>
</dbReference>
<dbReference type="EMBL" id="JAUCMV010000002">
    <property type="protein sequence ID" value="KAK0419424.1"/>
    <property type="molecule type" value="Genomic_DNA"/>
</dbReference>
<feature type="signal peptide" evidence="3">
    <location>
        <begin position="1"/>
        <end position="46"/>
    </location>
</feature>
<feature type="transmembrane region" description="Helical" evidence="2">
    <location>
        <begin position="637"/>
        <end position="655"/>
    </location>
</feature>
<keyword evidence="3" id="KW-0732">Signal</keyword>
<feature type="transmembrane region" description="Helical" evidence="2">
    <location>
        <begin position="587"/>
        <end position="608"/>
    </location>
</feature>
<keyword evidence="2" id="KW-0472">Membrane</keyword>
<evidence type="ECO:0000313" key="5">
    <source>
        <dbReference type="EMBL" id="KAK0419424.1"/>
    </source>
</evidence>
<feature type="domain" description="Nose resistant-to-fluoxetine protein N-terminal" evidence="4">
    <location>
        <begin position="151"/>
        <end position="316"/>
    </location>
</feature>
<dbReference type="InterPro" id="IPR052728">
    <property type="entry name" value="O2_lipid_transport_reg"/>
</dbReference>
<feature type="transmembrane region" description="Helical" evidence="2">
    <location>
        <begin position="667"/>
        <end position="689"/>
    </location>
</feature>
<evidence type="ECO:0000256" key="3">
    <source>
        <dbReference type="SAM" id="SignalP"/>
    </source>
</evidence>
<feature type="transmembrane region" description="Helical" evidence="2">
    <location>
        <begin position="447"/>
        <end position="475"/>
    </location>
</feature>
<name>A0AA39IAJ8_9BILA</name>
<feature type="transmembrane region" description="Helical" evidence="2">
    <location>
        <begin position="558"/>
        <end position="580"/>
    </location>
</feature>
<feature type="chain" id="PRO_5041274400" description="Nose resistant-to-fluoxetine protein N-terminal domain-containing protein" evidence="3">
    <location>
        <begin position="47"/>
        <end position="855"/>
    </location>
</feature>
<dbReference type="Proteomes" id="UP001175271">
    <property type="component" value="Unassembled WGS sequence"/>
</dbReference>